<name>A0A820G4W0_9BILA</name>
<reference evidence="1" key="1">
    <citation type="submission" date="2021-02" db="EMBL/GenBank/DDBJ databases">
        <authorList>
            <person name="Nowell W R."/>
        </authorList>
    </citation>
    <scope>NUCLEOTIDE SEQUENCE</scope>
</reference>
<proteinExistence type="predicted"/>
<dbReference type="Proteomes" id="UP000663836">
    <property type="component" value="Unassembled WGS sequence"/>
</dbReference>
<dbReference type="AlphaFoldDB" id="A0A820G4W0"/>
<protein>
    <submittedName>
        <fullName evidence="1">Uncharacterized protein</fullName>
    </submittedName>
</protein>
<feature type="non-terminal residue" evidence="1">
    <location>
        <position position="1"/>
    </location>
</feature>
<gene>
    <name evidence="1" type="ORF">JBS370_LOCUS39531</name>
</gene>
<sequence>FYQRRQYLLQGEHSRYIYLNEYHHTRQPYLKHHHDLEKRSNHLHP</sequence>
<dbReference type="EMBL" id="CAJOBD010028030">
    <property type="protein sequence ID" value="CAF4273860.1"/>
    <property type="molecule type" value="Genomic_DNA"/>
</dbReference>
<evidence type="ECO:0000313" key="1">
    <source>
        <dbReference type="EMBL" id="CAF4273860.1"/>
    </source>
</evidence>
<accession>A0A820G4W0</accession>
<comment type="caution">
    <text evidence="1">The sequence shown here is derived from an EMBL/GenBank/DDBJ whole genome shotgun (WGS) entry which is preliminary data.</text>
</comment>
<evidence type="ECO:0000313" key="2">
    <source>
        <dbReference type="Proteomes" id="UP000663836"/>
    </source>
</evidence>
<organism evidence="1 2">
    <name type="scientific">Rotaria sordida</name>
    <dbReference type="NCBI Taxonomy" id="392033"/>
    <lineage>
        <taxon>Eukaryota</taxon>
        <taxon>Metazoa</taxon>
        <taxon>Spiralia</taxon>
        <taxon>Gnathifera</taxon>
        <taxon>Rotifera</taxon>
        <taxon>Eurotatoria</taxon>
        <taxon>Bdelloidea</taxon>
        <taxon>Philodinida</taxon>
        <taxon>Philodinidae</taxon>
        <taxon>Rotaria</taxon>
    </lineage>
</organism>